<feature type="transmembrane region" description="Helical" evidence="9">
    <location>
        <begin position="874"/>
        <end position="891"/>
    </location>
</feature>
<dbReference type="InterPro" id="IPR004764">
    <property type="entry name" value="MdtF-like"/>
</dbReference>
<evidence type="ECO:0000256" key="9">
    <source>
        <dbReference type="RuleBase" id="RU364070"/>
    </source>
</evidence>
<keyword evidence="4" id="KW-1003">Cell membrane</keyword>
<reference evidence="10" key="1">
    <citation type="submission" date="2018-11" db="EMBL/GenBank/DDBJ databases">
        <authorList>
            <person name="Ashton P.M."/>
            <person name="Dallman T."/>
            <person name="Nair S."/>
            <person name="De Pinna E."/>
            <person name="Peters T."/>
            <person name="Grant K."/>
        </authorList>
    </citation>
    <scope>NUCLEOTIDE SEQUENCE</scope>
    <source>
        <strain evidence="10">634817</strain>
    </source>
</reference>
<keyword evidence="5 9" id="KW-0997">Cell inner membrane</keyword>
<evidence type="ECO:0000256" key="8">
    <source>
        <dbReference type="ARBA" id="ARBA00023136"/>
    </source>
</evidence>
<dbReference type="FunFam" id="3.30.70.1430:FF:000001">
    <property type="entry name" value="Efflux pump membrane transporter"/>
    <property type="match status" value="1"/>
</dbReference>
<dbReference type="FunFam" id="1.20.1640.10:FF:000002">
    <property type="entry name" value="Efflux pump membrane transporter"/>
    <property type="match status" value="1"/>
</dbReference>
<feature type="transmembrane region" description="Helical" evidence="9">
    <location>
        <begin position="366"/>
        <end position="390"/>
    </location>
</feature>
<evidence type="ECO:0000256" key="3">
    <source>
        <dbReference type="ARBA" id="ARBA00022448"/>
    </source>
</evidence>
<evidence type="ECO:0000256" key="4">
    <source>
        <dbReference type="ARBA" id="ARBA00022475"/>
    </source>
</evidence>
<dbReference type="GO" id="GO:0015562">
    <property type="term" value="F:efflux transmembrane transporter activity"/>
    <property type="evidence" value="ECO:0007669"/>
    <property type="project" value="InterPro"/>
</dbReference>
<dbReference type="Pfam" id="PF00873">
    <property type="entry name" value="ACR_tran"/>
    <property type="match status" value="1"/>
</dbReference>
<evidence type="ECO:0000256" key="2">
    <source>
        <dbReference type="ARBA" id="ARBA00010942"/>
    </source>
</evidence>
<dbReference type="PANTHER" id="PTHR32063">
    <property type="match status" value="1"/>
</dbReference>
<feature type="transmembrane region" description="Helical" evidence="9">
    <location>
        <begin position="974"/>
        <end position="994"/>
    </location>
</feature>
<dbReference type="SUPFAM" id="SSF82693">
    <property type="entry name" value="Multidrug efflux transporter AcrB pore domain, PN1, PN2, PC1 and PC2 subdomains"/>
    <property type="match status" value="4"/>
</dbReference>
<dbReference type="EMBL" id="AAHSHT010000027">
    <property type="protein sequence ID" value="EBZ7959953.1"/>
    <property type="molecule type" value="Genomic_DNA"/>
</dbReference>
<feature type="transmembrane region" description="Helical" evidence="9">
    <location>
        <begin position="340"/>
        <end position="359"/>
    </location>
</feature>
<keyword evidence="8 9" id="KW-0472">Membrane</keyword>
<dbReference type="NCBIfam" id="NF000282">
    <property type="entry name" value="RND_permease_1"/>
    <property type="match status" value="1"/>
</dbReference>
<feature type="transmembrane region" description="Helical" evidence="9">
    <location>
        <begin position="541"/>
        <end position="558"/>
    </location>
</feature>
<name>A0A618VAP0_SALNE</name>
<feature type="transmembrane region" description="Helical" evidence="9">
    <location>
        <begin position="396"/>
        <end position="416"/>
    </location>
</feature>
<dbReference type="GO" id="GO:0009636">
    <property type="term" value="P:response to toxic substance"/>
    <property type="evidence" value="ECO:0007669"/>
    <property type="project" value="UniProtKB-ARBA"/>
</dbReference>
<evidence type="ECO:0000313" key="10">
    <source>
        <dbReference type="EMBL" id="EBZ7959953.1"/>
    </source>
</evidence>
<dbReference type="Gene3D" id="3.30.70.1440">
    <property type="entry name" value="Multidrug efflux transporter AcrB pore domain"/>
    <property type="match status" value="1"/>
</dbReference>
<dbReference type="GO" id="GO:0005886">
    <property type="term" value="C:plasma membrane"/>
    <property type="evidence" value="ECO:0007669"/>
    <property type="project" value="UniProtKB-SubCell"/>
</dbReference>
<dbReference type="AlphaFoldDB" id="A0A618VAP0"/>
<feature type="transmembrane region" description="Helical" evidence="9">
    <location>
        <begin position="898"/>
        <end position="918"/>
    </location>
</feature>
<proteinExistence type="inferred from homology"/>
<dbReference type="FunFam" id="3.30.2090.10:FF:000002">
    <property type="entry name" value="Efflux pump membrane transporter"/>
    <property type="match status" value="1"/>
</dbReference>
<evidence type="ECO:0000256" key="6">
    <source>
        <dbReference type="ARBA" id="ARBA00022692"/>
    </source>
</evidence>
<feature type="transmembrane region" description="Helical" evidence="9">
    <location>
        <begin position="437"/>
        <end position="458"/>
    </location>
</feature>
<comment type="similarity">
    <text evidence="2 9">Belongs to the resistance-nodulation-cell division (RND) (TC 2.A.6) family.</text>
</comment>
<dbReference type="SUPFAM" id="SSF82866">
    <property type="entry name" value="Multidrug efflux transporter AcrB transmembrane domain"/>
    <property type="match status" value="2"/>
</dbReference>
<dbReference type="Gene3D" id="1.20.1640.10">
    <property type="entry name" value="Multidrug efflux transporter AcrB transmembrane domain"/>
    <property type="match status" value="2"/>
</dbReference>
<feature type="transmembrane region" description="Helical" evidence="9">
    <location>
        <begin position="924"/>
        <end position="945"/>
    </location>
</feature>
<protein>
    <recommendedName>
        <fullName evidence="9">Efflux pump membrane transporter</fullName>
    </recommendedName>
</protein>
<gene>
    <name evidence="10" type="ORF">EGM24_21570</name>
</gene>
<keyword evidence="7 9" id="KW-1133">Transmembrane helix</keyword>
<keyword evidence="6 9" id="KW-0812">Transmembrane</keyword>
<dbReference type="NCBIfam" id="TIGR00915">
    <property type="entry name" value="2A0602"/>
    <property type="match status" value="1"/>
</dbReference>
<evidence type="ECO:0000256" key="1">
    <source>
        <dbReference type="ARBA" id="ARBA00004429"/>
    </source>
</evidence>
<dbReference type="PRINTS" id="PR00702">
    <property type="entry name" value="ACRIFLAVINRP"/>
</dbReference>
<keyword evidence="3 9" id="KW-0813">Transport</keyword>
<evidence type="ECO:0000256" key="5">
    <source>
        <dbReference type="ARBA" id="ARBA00022519"/>
    </source>
</evidence>
<sequence>MANFFIRRPIFAWVLAIILMMAGALAIMQLPVAQYPTIAPPAVSISATYPGADAQTVQDTVTQVIEQNMNGIDNLMYMSSTSDSAGSVTITLTFQSGTDPDIAQVQVQNKLQLATPLLPQEVQQQGISVEKSSSSFLMVAGFVSDNPNTTQDDISDYVASNIKDSISRLNGVGDVQLFGAQYAMRIWLDANLLNKYQLTPVDVINQLKVQNDQIAAGQLGGTPALPGQQLNASIIAQTRLKDPEEFGKVTLRVNTDGSVVHLKDVARIELGGENYNVVARINGKPASGLGIKLATGANALDTATAIKAKLAELQPFFPQGMKVVYPYDTTPFVKISIHEVVKTLFEAIILVFLVMYLFLQNIRATLIPTIAVPVVLLGTFAVLAAFGYSINTLTMFGMVLAIGLLVDDAIVVVENVERVMMEDNLPPREATEKSMSQIQGALVGIAMVLSAVFIPMAFFGGSTGAIYRQFSITIVSAMALSVLVALILTPALCATLLKPVSAEHHEKKSGFFGWFNTRFDHSVNHYTNSVSGIVRNTGRYLIIYLLIVVGMAVLFLRLPTSFLPEEDQGVFLTMIQLPSGATQERTQKVLDQVTHYYLNNEKANVESVFTVNGFSFSGQGQNSGMAFVSLKPWEERNGEENSVEAVIARATRAFSQIRDGLVFPFNMPAIVELGTATGFDFELIDQGGLGHDALTKARNQLLGMVAKHPDLLVRVRPNGLEDTPQFKLDVDQEKAQALGVSLSDINETISAALGGYYVNDFIDRGRVKKVYVQADAQFRMLPGDINNLYVRSANGEMVPFSTFSSARWIYGSPRLERYNGMPSMELPGEAAPGRSTGEAMSLMENLASQLPNGIGYDWTGMSYQERLSGNQAPALYAISLIVVFLCLAALYESWSIPFSVMLVVPLGVVGALLAASLRGLNNDVYFQVGLLTTIGLSAKNAILIVEFAKDLMEKEGRGLIEATLEASRMRLRPILMTSLAFILGVMPLVISRGAGSGAQNAVGTGVMGGMLTATLLAIFFVPVFFVVVKRRFNRHHD</sequence>
<organism evidence="10">
    <name type="scientific">Salmonella newport</name>
    <dbReference type="NCBI Taxonomy" id="108619"/>
    <lineage>
        <taxon>Bacteria</taxon>
        <taxon>Pseudomonadati</taxon>
        <taxon>Pseudomonadota</taxon>
        <taxon>Gammaproteobacteria</taxon>
        <taxon>Enterobacterales</taxon>
        <taxon>Enterobacteriaceae</taxon>
        <taxon>Salmonella</taxon>
    </lineage>
</organism>
<comment type="caution">
    <text evidence="10">The sequence shown here is derived from an EMBL/GenBank/DDBJ whole genome shotgun (WGS) entry which is preliminary data.</text>
</comment>
<dbReference type="Gene3D" id="3.30.70.1430">
    <property type="entry name" value="Multidrug efflux transporter AcrB pore domain"/>
    <property type="match status" value="2"/>
</dbReference>
<dbReference type="FunFam" id="3.30.70.1430:FF:000002">
    <property type="entry name" value="Efflux pump membrane transporter"/>
    <property type="match status" value="1"/>
</dbReference>
<comment type="subcellular location">
    <subcellularLocation>
        <location evidence="1 9">Cell inner membrane</location>
        <topology evidence="1 9">Multi-pass membrane protein</topology>
    </subcellularLocation>
</comment>
<dbReference type="InterPro" id="IPR027463">
    <property type="entry name" value="AcrB_DN_DC_subdom"/>
</dbReference>
<accession>A0A618VAP0</accession>
<comment type="caution">
    <text evidence="9">Lacks conserved residue(s) required for the propagation of feature annotation.</text>
</comment>
<dbReference type="FunFam" id="1.20.1640.10:FF:000001">
    <property type="entry name" value="Efflux pump membrane transporter"/>
    <property type="match status" value="1"/>
</dbReference>
<dbReference type="InterPro" id="IPR001036">
    <property type="entry name" value="Acrflvin-R"/>
</dbReference>
<dbReference type="SUPFAM" id="SSF82714">
    <property type="entry name" value="Multidrug efflux transporter AcrB TolC docking domain, DN and DC subdomains"/>
    <property type="match status" value="2"/>
</dbReference>
<dbReference type="PANTHER" id="PTHR32063:SF72">
    <property type="entry name" value="MULTIDRUG EXPORT PROTEIN ACRF"/>
    <property type="match status" value="1"/>
</dbReference>
<evidence type="ECO:0000256" key="7">
    <source>
        <dbReference type="ARBA" id="ARBA00022989"/>
    </source>
</evidence>
<dbReference type="Gene3D" id="3.30.70.1320">
    <property type="entry name" value="Multidrug efflux transporter AcrB pore domain like"/>
    <property type="match status" value="1"/>
</dbReference>
<dbReference type="GO" id="GO:0042910">
    <property type="term" value="F:xenobiotic transmembrane transporter activity"/>
    <property type="evidence" value="ECO:0007669"/>
    <property type="project" value="TreeGrafter"/>
</dbReference>
<dbReference type="Gene3D" id="3.30.2090.10">
    <property type="entry name" value="Multidrug efflux transporter AcrB TolC docking domain, DN and DC subdomains"/>
    <property type="match status" value="2"/>
</dbReference>
<feature type="transmembrane region" description="Helical" evidence="9">
    <location>
        <begin position="470"/>
        <end position="497"/>
    </location>
</feature>
<feature type="transmembrane region" description="Helical" evidence="9">
    <location>
        <begin position="1006"/>
        <end position="1028"/>
    </location>
</feature>
<dbReference type="FunFam" id="3.30.2090.10:FF:000001">
    <property type="entry name" value="Efflux pump membrane transporter"/>
    <property type="match status" value="1"/>
</dbReference>